<dbReference type="PANTHER" id="PTHR43877">
    <property type="entry name" value="AMINOALKYLPHOSPHONATE N-ACETYLTRANSFERASE-RELATED-RELATED"/>
    <property type="match status" value="1"/>
</dbReference>
<evidence type="ECO:0000256" key="1">
    <source>
        <dbReference type="ARBA" id="ARBA00022679"/>
    </source>
</evidence>
<dbReference type="SUPFAM" id="SSF55729">
    <property type="entry name" value="Acyl-CoA N-acyltransferases (Nat)"/>
    <property type="match status" value="1"/>
</dbReference>
<dbReference type="InterPro" id="IPR000182">
    <property type="entry name" value="GNAT_dom"/>
</dbReference>
<accession>A0A0R2YGC2</accession>
<organism evidence="4 5">
    <name type="scientific">Pseudomonas libanensis</name>
    <dbReference type="NCBI Taxonomy" id="75588"/>
    <lineage>
        <taxon>Bacteria</taxon>
        <taxon>Pseudomonadati</taxon>
        <taxon>Pseudomonadota</taxon>
        <taxon>Gammaproteobacteria</taxon>
        <taxon>Pseudomonadales</taxon>
        <taxon>Pseudomonadaceae</taxon>
        <taxon>Pseudomonas</taxon>
    </lineage>
</organism>
<evidence type="ECO:0000256" key="2">
    <source>
        <dbReference type="ARBA" id="ARBA00023315"/>
    </source>
</evidence>
<name>A0A0R2YGC2_9PSED</name>
<comment type="caution">
    <text evidence="4">The sequence shown here is derived from an EMBL/GenBank/DDBJ whole genome shotgun (WGS) entry which is preliminary data.</text>
</comment>
<dbReference type="Gene3D" id="3.40.630.30">
    <property type="match status" value="1"/>
</dbReference>
<dbReference type="CDD" id="cd04301">
    <property type="entry name" value="NAT_SF"/>
    <property type="match status" value="1"/>
</dbReference>
<proteinExistence type="predicted"/>
<dbReference type="PROSITE" id="PS51186">
    <property type="entry name" value="GNAT"/>
    <property type="match status" value="1"/>
</dbReference>
<dbReference type="Pfam" id="PF13508">
    <property type="entry name" value="Acetyltransf_7"/>
    <property type="match status" value="1"/>
</dbReference>
<sequence length="148" mass="16294">MKRFEIQQIAQLPPQILALEKEAVGEGFRFLTRLITEWQSGVNRFDAPGECLMAAYVNQQLIGIGGLSVDPYAGSNAARLRRVYVAASSRGQHVGQTLVKALVARAALRFQIVRLCTDTSEGNAFYTHCGFKRTDDAHATHIMLLGDT</sequence>
<dbReference type="PANTHER" id="PTHR43877:SF2">
    <property type="entry name" value="AMINOALKYLPHOSPHONATE N-ACETYLTRANSFERASE-RELATED"/>
    <property type="match status" value="1"/>
</dbReference>
<dbReference type="EMBL" id="JYLH01000007">
    <property type="protein sequence ID" value="KRP45521.1"/>
    <property type="molecule type" value="Genomic_DNA"/>
</dbReference>
<dbReference type="PATRIC" id="fig|75588.4.peg.5129"/>
<gene>
    <name evidence="4" type="ORF">TU73_13570</name>
</gene>
<dbReference type="GO" id="GO:0016747">
    <property type="term" value="F:acyltransferase activity, transferring groups other than amino-acyl groups"/>
    <property type="evidence" value="ECO:0007669"/>
    <property type="project" value="InterPro"/>
</dbReference>
<keyword evidence="2" id="KW-0012">Acyltransferase</keyword>
<dbReference type="InterPro" id="IPR016181">
    <property type="entry name" value="Acyl_CoA_acyltransferase"/>
</dbReference>
<dbReference type="AlphaFoldDB" id="A0A0R2YGC2"/>
<evidence type="ECO:0000313" key="4">
    <source>
        <dbReference type="EMBL" id="KRP45521.1"/>
    </source>
</evidence>
<dbReference type="Proteomes" id="UP000051446">
    <property type="component" value="Unassembled WGS sequence"/>
</dbReference>
<evidence type="ECO:0000259" key="3">
    <source>
        <dbReference type="PROSITE" id="PS51186"/>
    </source>
</evidence>
<dbReference type="RefSeq" id="WP_057012736.1">
    <property type="nucleotide sequence ID" value="NZ_JYLH01000007.1"/>
</dbReference>
<dbReference type="InterPro" id="IPR050832">
    <property type="entry name" value="Bact_Acetyltransf"/>
</dbReference>
<feature type="domain" description="N-acetyltransferase" evidence="3">
    <location>
        <begin position="4"/>
        <end position="148"/>
    </location>
</feature>
<reference evidence="4 5" key="1">
    <citation type="submission" date="2015-02" db="EMBL/GenBank/DDBJ databases">
        <title>Pseudomonas helleri sp. nov. and Pseudomonas weihenstephanensis sp. nov., isolated from raw cows milk.</title>
        <authorList>
            <person name="von Neubeck M."/>
            <person name="Huptas C."/>
            <person name="Wenning M."/>
            <person name="Scherer S."/>
        </authorList>
    </citation>
    <scope>NUCLEOTIDE SEQUENCE [LARGE SCALE GENOMIC DNA]</scope>
    <source>
        <strain evidence="4 5">DSM 17149</strain>
    </source>
</reference>
<protein>
    <submittedName>
        <fullName evidence="4">Acetyltransferase</fullName>
    </submittedName>
</protein>
<keyword evidence="1 4" id="KW-0808">Transferase</keyword>
<evidence type="ECO:0000313" key="5">
    <source>
        <dbReference type="Proteomes" id="UP000051446"/>
    </source>
</evidence>